<evidence type="ECO:0000313" key="2">
    <source>
        <dbReference type="Proteomes" id="UP000176787"/>
    </source>
</evidence>
<evidence type="ECO:0000313" key="1">
    <source>
        <dbReference type="EMBL" id="OGZ31749.1"/>
    </source>
</evidence>
<dbReference type="STRING" id="1801726.A3H02_01640"/>
<comment type="caution">
    <text evidence="1">The sequence shown here is derived from an EMBL/GenBank/DDBJ whole genome shotgun (WGS) entry which is preliminary data.</text>
</comment>
<name>A0A1G2F155_9BACT</name>
<accession>A0A1G2F155</accession>
<dbReference type="Proteomes" id="UP000176787">
    <property type="component" value="Unassembled WGS sequence"/>
</dbReference>
<gene>
    <name evidence="1" type="ORF">A3H02_01640</name>
</gene>
<reference evidence="1 2" key="1">
    <citation type="journal article" date="2016" name="Nat. Commun.">
        <title>Thousands of microbial genomes shed light on interconnected biogeochemical processes in an aquifer system.</title>
        <authorList>
            <person name="Anantharaman K."/>
            <person name="Brown C.T."/>
            <person name="Hug L.A."/>
            <person name="Sharon I."/>
            <person name="Castelle C.J."/>
            <person name="Probst A.J."/>
            <person name="Thomas B.C."/>
            <person name="Singh A."/>
            <person name="Wilkins M.J."/>
            <person name="Karaoz U."/>
            <person name="Brodie E.L."/>
            <person name="Williams K.H."/>
            <person name="Hubbard S.S."/>
            <person name="Banfield J.F."/>
        </authorList>
    </citation>
    <scope>NUCLEOTIDE SEQUENCE [LARGE SCALE GENOMIC DNA]</scope>
</reference>
<proteinExistence type="predicted"/>
<protein>
    <submittedName>
        <fullName evidence="1">Uncharacterized protein</fullName>
    </submittedName>
</protein>
<organism evidence="1 2">
    <name type="scientific">Candidatus Niyogibacteria bacterium RIFCSPLOWO2_12_FULL_41_13</name>
    <dbReference type="NCBI Taxonomy" id="1801726"/>
    <lineage>
        <taxon>Bacteria</taxon>
        <taxon>Candidatus Niyogiibacteriota</taxon>
    </lineage>
</organism>
<sequence length="333" mass="37252">MKYQISNVLIFSFIAIIFGFSFVFAQMGFPAISSFSGEDFSLDVSPDIPFPGAEVSASLASNSFDLDRSKITWIHNGKIVLEGTGKKQYQFKAGSLGREETIKAVVISPSGNKLERVRSFILADVDLLWEAKTSRPVFYPGKALPVLRSKVKIVAEPHFILEGKRISPKNLIYKWFLGDELFQEQSGFGRQSFEFQIPIIAFQGQEARVEVSSSKETFKAVKTIFIPASDSKVLIYEEHPLQGPKFSRALAESFSATSQSQIDFRAEPYYFSSPFLVYNWFANGVAAKKEPPFNLLNLKISEGFLGGILLNLIVENNDNPLETKETNVKINVE</sequence>
<dbReference type="AlphaFoldDB" id="A0A1G2F155"/>
<dbReference type="EMBL" id="MHMS01000022">
    <property type="protein sequence ID" value="OGZ31749.1"/>
    <property type="molecule type" value="Genomic_DNA"/>
</dbReference>